<evidence type="ECO:0000256" key="6">
    <source>
        <dbReference type="ARBA" id="ARBA00023136"/>
    </source>
</evidence>
<feature type="transmembrane region" description="Helical" evidence="7">
    <location>
        <begin position="230"/>
        <end position="248"/>
    </location>
</feature>
<feature type="transmembrane region" description="Helical" evidence="7">
    <location>
        <begin position="101"/>
        <end position="122"/>
    </location>
</feature>
<evidence type="ECO:0000256" key="5">
    <source>
        <dbReference type="ARBA" id="ARBA00022989"/>
    </source>
</evidence>
<comment type="subcellular location">
    <subcellularLocation>
        <location evidence="1">Cell membrane</location>
        <topology evidence="1">Multi-pass membrane protein</topology>
    </subcellularLocation>
</comment>
<sequence>MAVAQEKKLNEKWLLLANLAANTGHAMIWPVTTLHMTLSLGQSLTMSGLVLLVAALMNVLGSFVAGQLFDRWKPYPALLGATVVAFLSVGTLFFYNGWPVFAILIWTASIGLGGITTLLNAYATTVSSKNTRVIFNNMYIVLNVGVVLGTLVVGYLFDYGFSWLMLIAATLYLVLGIVVSIFFNVETTPQTSAVSAVEEADNDSLIADQVQEETKQEVTGHRPKLKMTALLFWIAGFLLIMYLSYMLWETAMATYLHRIGISTSHYANLWVLNGLTIIIFQKMISNWANKRNYAISVILGGLIFALSFLLMLFVGHFWEIILVFELLTLGEMLASPQVPAWVAQITPKEVSGQAQGFVGMMISLGRMLGPVYGGVMLDHGWFAGLFISVFAGMVLVNLGLYVVARKTKRKRA</sequence>
<keyword evidence="6 7" id="KW-0472">Membrane</keyword>
<feature type="domain" description="Major facilitator superfamily (MFS) profile" evidence="8">
    <location>
        <begin position="1"/>
        <end position="408"/>
    </location>
</feature>
<evidence type="ECO:0000256" key="4">
    <source>
        <dbReference type="ARBA" id="ARBA00022692"/>
    </source>
</evidence>
<dbReference type="InterPro" id="IPR011701">
    <property type="entry name" value="MFS"/>
</dbReference>
<keyword evidence="10" id="KW-1185">Reference proteome</keyword>
<evidence type="ECO:0000256" key="1">
    <source>
        <dbReference type="ARBA" id="ARBA00004651"/>
    </source>
</evidence>
<dbReference type="PROSITE" id="PS50850">
    <property type="entry name" value="MFS"/>
    <property type="match status" value="1"/>
</dbReference>
<feature type="transmembrane region" description="Helical" evidence="7">
    <location>
        <begin position="12"/>
        <end position="32"/>
    </location>
</feature>
<gene>
    <name evidence="9" type="ORF">G6R27_05465</name>
</gene>
<dbReference type="SUPFAM" id="SSF103473">
    <property type="entry name" value="MFS general substrate transporter"/>
    <property type="match status" value="1"/>
</dbReference>
<feature type="transmembrane region" description="Helical" evidence="7">
    <location>
        <begin position="260"/>
        <end position="280"/>
    </location>
</feature>
<evidence type="ECO:0000256" key="3">
    <source>
        <dbReference type="ARBA" id="ARBA00022475"/>
    </source>
</evidence>
<organism evidence="9 10">
    <name type="scientific">Fructobacillus papyriferae</name>
    <dbReference type="NCBI Taxonomy" id="2713171"/>
    <lineage>
        <taxon>Bacteria</taxon>
        <taxon>Bacillati</taxon>
        <taxon>Bacillota</taxon>
        <taxon>Bacilli</taxon>
        <taxon>Lactobacillales</taxon>
        <taxon>Lactobacillaceae</taxon>
        <taxon>Fructobacillus</taxon>
    </lineage>
</organism>
<evidence type="ECO:0000256" key="7">
    <source>
        <dbReference type="SAM" id="Phobius"/>
    </source>
</evidence>
<dbReference type="Gene3D" id="1.20.1250.20">
    <property type="entry name" value="MFS general substrate transporter like domains"/>
    <property type="match status" value="2"/>
</dbReference>
<comment type="caution">
    <text evidence="9">The sequence shown here is derived from an EMBL/GenBank/DDBJ whole genome shotgun (WGS) entry which is preliminary data.</text>
</comment>
<dbReference type="InterPro" id="IPR036259">
    <property type="entry name" value="MFS_trans_sf"/>
</dbReference>
<evidence type="ECO:0000313" key="10">
    <source>
        <dbReference type="Proteomes" id="UP001519418"/>
    </source>
</evidence>
<keyword evidence="5 7" id="KW-1133">Transmembrane helix</keyword>
<evidence type="ECO:0000259" key="8">
    <source>
        <dbReference type="PROSITE" id="PS50850"/>
    </source>
</evidence>
<dbReference type="PANTHER" id="PTHR23517:SF10">
    <property type="entry name" value="MAJOR FACILITATOR SUPERFAMILY (MFS) PROFILE DOMAIN-CONTAINING PROTEIN"/>
    <property type="match status" value="1"/>
</dbReference>
<proteinExistence type="predicted"/>
<dbReference type="PANTHER" id="PTHR23517">
    <property type="entry name" value="RESISTANCE PROTEIN MDTM, PUTATIVE-RELATED-RELATED"/>
    <property type="match status" value="1"/>
</dbReference>
<accession>A0ABS5QT29</accession>
<dbReference type="Proteomes" id="UP001519418">
    <property type="component" value="Unassembled WGS sequence"/>
</dbReference>
<protein>
    <submittedName>
        <fullName evidence="9">MFS transporter</fullName>
    </submittedName>
</protein>
<keyword evidence="2" id="KW-0813">Transport</keyword>
<dbReference type="InterPro" id="IPR020846">
    <property type="entry name" value="MFS_dom"/>
</dbReference>
<feature type="transmembrane region" description="Helical" evidence="7">
    <location>
        <begin position="44"/>
        <end position="65"/>
    </location>
</feature>
<keyword evidence="3" id="KW-1003">Cell membrane</keyword>
<feature type="transmembrane region" description="Helical" evidence="7">
    <location>
        <begin position="381"/>
        <end position="404"/>
    </location>
</feature>
<feature type="transmembrane region" description="Helical" evidence="7">
    <location>
        <begin position="163"/>
        <end position="183"/>
    </location>
</feature>
<feature type="transmembrane region" description="Helical" evidence="7">
    <location>
        <begin position="77"/>
        <end position="95"/>
    </location>
</feature>
<keyword evidence="4 7" id="KW-0812">Transmembrane</keyword>
<dbReference type="Pfam" id="PF07690">
    <property type="entry name" value="MFS_1"/>
    <property type="match status" value="1"/>
</dbReference>
<dbReference type="EMBL" id="JAAMFI010000003">
    <property type="protein sequence ID" value="MBS9335474.1"/>
    <property type="molecule type" value="Genomic_DNA"/>
</dbReference>
<evidence type="ECO:0000313" key="9">
    <source>
        <dbReference type="EMBL" id="MBS9335474.1"/>
    </source>
</evidence>
<evidence type="ECO:0000256" key="2">
    <source>
        <dbReference type="ARBA" id="ARBA00022448"/>
    </source>
</evidence>
<dbReference type="InterPro" id="IPR050171">
    <property type="entry name" value="MFS_Transporters"/>
</dbReference>
<reference evidence="9 10" key="1">
    <citation type="submission" date="2020-02" db="EMBL/GenBank/DDBJ databases">
        <title>Fructobacillus sp. isolated from paper mulberry of Taiwan.</title>
        <authorList>
            <person name="Lin S.-T."/>
        </authorList>
    </citation>
    <scope>NUCLEOTIDE SEQUENCE [LARGE SCALE GENOMIC DNA]</scope>
    <source>
        <strain evidence="9 10">M1-10</strain>
    </source>
</reference>
<name>A0ABS5QT29_9LACO</name>
<feature type="transmembrane region" description="Helical" evidence="7">
    <location>
        <begin position="292"/>
        <end position="314"/>
    </location>
</feature>
<dbReference type="RefSeq" id="WP_213820068.1">
    <property type="nucleotide sequence ID" value="NZ_JAAMFI010000003.1"/>
</dbReference>
<feature type="transmembrane region" description="Helical" evidence="7">
    <location>
        <begin position="134"/>
        <end position="157"/>
    </location>
</feature>